<evidence type="ECO:0000256" key="1">
    <source>
        <dbReference type="SAM" id="Phobius"/>
    </source>
</evidence>
<dbReference type="Gene3D" id="1.20.120.20">
    <property type="entry name" value="Apolipoprotein"/>
    <property type="match status" value="3"/>
</dbReference>
<name>A0A8B3RR31_ENTFL</name>
<protein>
    <submittedName>
        <fullName evidence="3">Tail tape measure protein</fullName>
    </submittedName>
</protein>
<dbReference type="NCBIfam" id="TIGR02675">
    <property type="entry name" value="tape_meas_nterm"/>
    <property type="match status" value="1"/>
</dbReference>
<evidence type="ECO:0000313" key="3">
    <source>
        <dbReference type="EMBL" id="RYU31350.1"/>
    </source>
</evidence>
<evidence type="ECO:0000259" key="2">
    <source>
        <dbReference type="Pfam" id="PF20155"/>
    </source>
</evidence>
<feature type="domain" description="Tape measure protein N-terminal" evidence="2">
    <location>
        <begin position="79"/>
        <end position="270"/>
    </location>
</feature>
<dbReference type="EMBL" id="SEWT01000008">
    <property type="protein sequence ID" value="RYU31350.1"/>
    <property type="molecule type" value="Genomic_DNA"/>
</dbReference>
<dbReference type="PANTHER" id="PTHR37813">
    <property type="entry name" value="FELS-2 PROPHAGE PROTEIN"/>
    <property type="match status" value="1"/>
</dbReference>
<dbReference type="Proteomes" id="UP000292223">
    <property type="component" value="Unassembled WGS sequence"/>
</dbReference>
<gene>
    <name evidence="3" type="ORF">EU507_12640</name>
</gene>
<proteinExistence type="predicted"/>
<comment type="caution">
    <text evidence="3">The sequence shown here is derived from an EMBL/GenBank/DDBJ whole genome shotgun (WGS) entry which is preliminary data.</text>
</comment>
<dbReference type="AlphaFoldDB" id="A0A8B3RR31"/>
<keyword evidence="1" id="KW-0812">Transmembrane</keyword>
<dbReference type="PANTHER" id="PTHR37813:SF1">
    <property type="entry name" value="FELS-2 PROPHAGE PROTEIN"/>
    <property type="match status" value="1"/>
</dbReference>
<reference evidence="3 4" key="1">
    <citation type="submission" date="2019-02" db="EMBL/GenBank/DDBJ databases">
        <title>From farm to fork: dissemination of Tn554::fexA-optrA in linezolid-resistant Enterococcus faecalis clones from chicken feces and meat in Tunisia.</title>
        <authorList>
            <person name="Tedim A.P."/>
            <person name="Elghaieb H."/>
            <person name="Abbassi M.S."/>
            <person name="Novais C."/>
            <person name="Hassen A."/>
            <person name="Peixe L."/>
            <person name="Freitas A.R."/>
        </authorList>
    </citation>
    <scope>NUCLEOTIDE SEQUENCE [LARGE SCALE GENOMIC DNA]</scope>
    <source>
        <strain evidence="3 4">728T</strain>
    </source>
</reference>
<feature type="transmembrane region" description="Helical" evidence="1">
    <location>
        <begin position="629"/>
        <end position="649"/>
    </location>
</feature>
<dbReference type="InterPro" id="IPR013491">
    <property type="entry name" value="Tape_meas_N"/>
</dbReference>
<keyword evidence="1" id="KW-1133">Transmembrane helix</keyword>
<sequence length="981" mass="107334">MNNEDLVLKMILDESGFSQGLNSAVKKLQGFDVEVDRTGQKGGRSLGSIWTSFAGNFLASGATKIISKGIGLITSNIDGAINRVDTLNNANRVFENMGFSAGETSKTMDSLKKSIQGLPTPLDSAIKGVQLIASSTNDLGKSEQIFAALNNGILGFGGSAEMVDNAIIQLSQSFSNGKVDAQTWNSMINSGLGPALNALAKQMGLTAGQMKEGLSDGSISVEEFQDALIKLNKEGGGGLKSLEQIAKDSTAGIKTGLANMKTAIVRGVANVVTKIDEGLKSAGFGSISEIIADKGAKMEAALSKFAEMIPPMIKTVKELYDTLEPFAPVLAGLAGSIGTMMTINKVNSLVEDAVKGYKNWRAATEGVTTAQKILNTVMKANWIGIIVSAIVGLIVYIGYLWKTNENFREAVKNIWKNIQEFISSAAETVVKAWDSTMEFFSNMWDGTKEAFSNAGTWMKEAPGNAADWVKNKWNGTKEFFSGLWNSTKEGSKNTWENIKQSAADSAKSVGESFKNGFDNVKDWFKGVGKSISDVFTTAFDFVWKYIGPYVTGIKNAFKMVVNAMKANIENVKMIAENVVTILKNVLLAPILFITSMITGGWEEAKENMIAVWDNIAEAAQTIWFGIKNIFYNTVTAISYSVTSIFNGLMLTIKKIWIDVKLFFTLLWIDIKYGAINVWIEIKYSIIETWINIKFEAIRIWESLKTWFFETVENIKNCVIDGWNNLKQGTVDTFNATVQWSKDTWNNFKQWIVDLVTGIKDGIINGWENLKQGTINIFNNLVQGAKNAWNNLKRSVSDTVENVKQTFNDMRHIDLFEIGKNIIQGLVNGIGSMIGAVNKKIKEVAGNIKEKIKGALGIHSPSRWMRDMIGKNIVLGVVAGIDQEKGTLDKSVKKMTDLPTELPNFSTTGRYINQQGAQTESLAKNKGNATTNIGGDTFNINIQAMGKLNEKQLMDMAKDLVKYIQIVKNRDSDATGGAFGGI</sequence>
<dbReference type="Pfam" id="PF20155">
    <property type="entry name" value="TMP_3"/>
    <property type="match status" value="1"/>
</dbReference>
<feature type="transmembrane region" description="Helical" evidence="1">
    <location>
        <begin position="382"/>
        <end position="401"/>
    </location>
</feature>
<organism evidence="3 4">
    <name type="scientific">Enterococcus faecalis</name>
    <name type="common">Streptococcus faecalis</name>
    <dbReference type="NCBI Taxonomy" id="1351"/>
    <lineage>
        <taxon>Bacteria</taxon>
        <taxon>Bacillati</taxon>
        <taxon>Bacillota</taxon>
        <taxon>Bacilli</taxon>
        <taxon>Lactobacillales</taxon>
        <taxon>Enterococcaceae</taxon>
        <taxon>Enterococcus</taxon>
    </lineage>
</organism>
<accession>A0A8B3RR31</accession>
<evidence type="ECO:0000313" key="4">
    <source>
        <dbReference type="Proteomes" id="UP000292223"/>
    </source>
</evidence>
<keyword evidence="1" id="KW-0472">Membrane</keyword>